<dbReference type="PROSITE" id="PS01162">
    <property type="entry name" value="QOR_ZETA_CRYSTAL"/>
    <property type="match status" value="1"/>
</dbReference>
<dbReference type="SMART" id="SM00829">
    <property type="entry name" value="PKS_ER"/>
    <property type="match status" value="1"/>
</dbReference>
<sequence length="322" mass="34177">MIHMKAMVITNFGSPEVFAEQEVDKPTLNKNEVLVKVYATSVNPADCGIRQGMFGPRVKLPAILGYDVSGVVEAIALDVKDFQVGDEVYYAIDLLAGNGANAEYHVANEAIIAKKPTNISHLEAASVPVAGGTAWAALITKANIKIGETVLIHGGAGGVGTFAIQIAKAAGAYVYTTCGGYDIDFVKSIGADKAIDYRRENFVDIIMKETGGQGVDVTLSTVSGELLAQSLMVIKTDGRAVTVTGVQGDLNAAIFKNITIHFVHLDRTRPKLEALKTLIEQSQIKPVVGMTFPLNQVAQAHKKLEQGGEGVRGKIVVQVANC</sequence>
<dbReference type="InterPro" id="IPR013154">
    <property type="entry name" value="ADH-like_N"/>
</dbReference>
<dbReference type="Proteomes" id="UP000031549">
    <property type="component" value="Unassembled WGS sequence"/>
</dbReference>
<comment type="caution">
    <text evidence="3">The sequence shown here is derived from an EMBL/GenBank/DDBJ whole genome shotgun (WGS) entry which is preliminary data.</text>
</comment>
<proteinExistence type="predicted"/>
<keyword evidence="1" id="KW-0560">Oxidoreductase</keyword>
<protein>
    <submittedName>
        <fullName evidence="3">Zinc-dependent alcohol dehydrogenase family protein</fullName>
    </submittedName>
</protein>
<dbReference type="CDD" id="cd08272">
    <property type="entry name" value="MDR6"/>
    <property type="match status" value="1"/>
</dbReference>
<dbReference type="InterPro" id="IPR011032">
    <property type="entry name" value="GroES-like_sf"/>
</dbReference>
<evidence type="ECO:0000313" key="4">
    <source>
        <dbReference type="Proteomes" id="UP000031549"/>
    </source>
</evidence>
<evidence type="ECO:0000256" key="1">
    <source>
        <dbReference type="ARBA" id="ARBA00023002"/>
    </source>
</evidence>
<dbReference type="Gene3D" id="3.40.50.720">
    <property type="entry name" value="NAD(P)-binding Rossmann-like Domain"/>
    <property type="match status" value="1"/>
</dbReference>
<dbReference type="InterPro" id="IPR002364">
    <property type="entry name" value="Quin_OxRdtase/zeta-crystal_CS"/>
</dbReference>
<organism evidence="3 4">
    <name type="scientific">Hassallia byssoidea VB512170</name>
    <dbReference type="NCBI Taxonomy" id="1304833"/>
    <lineage>
        <taxon>Bacteria</taxon>
        <taxon>Bacillati</taxon>
        <taxon>Cyanobacteriota</taxon>
        <taxon>Cyanophyceae</taxon>
        <taxon>Nostocales</taxon>
        <taxon>Tolypothrichaceae</taxon>
        <taxon>Hassallia</taxon>
    </lineage>
</organism>
<evidence type="ECO:0000313" key="3">
    <source>
        <dbReference type="EMBL" id="NEU75073.1"/>
    </source>
</evidence>
<dbReference type="InterPro" id="IPR020843">
    <property type="entry name" value="ER"/>
</dbReference>
<name>A0A846HDE2_9CYAN</name>
<keyword evidence="4" id="KW-1185">Reference proteome</keyword>
<dbReference type="EMBL" id="JTCM02000058">
    <property type="protein sequence ID" value="NEU75073.1"/>
    <property type="molecule type" value="Genomic_DNA"/>
</dbReference>
<dbReference type="Pfam" id="PF08240">
    <property type="entry name" value="ADH_N"/>
    <property type="match status" value="1"/>
</dbReference>
<feature type="domain" description="Enoyl reductase (ER)" evidence="2">
    <location>
        <begin position="13"/>
        <end position="317"/>
    </location>
</feature>
<dbReference type="AlphaFoldDB" id="A0A846HDE2"/>
<dbReference type="GO" id="GO:0016491">
    <property type="term" value="F:oxidoreductase activity"/>
    <property type="evidence" value="ECO:0007669"/>
    <property type="project" value="UniProtKB-KW"/>
</dbReference>
<gene>
    <name evidence="3" type="ORF">PI95_021570</name>
</gene>
<dbReference type="Gene3D" id="3.90.180.10">
    <property type="entry name" value="Medium-chain alcohol dehydrogenases, catalytic domain"/>
    <property type="match status" value="1"/>
</dbReference>
<dbReference type="PANTHER" id="PTHR11695:SF294">
    <property type="entry name" value="RETICULON-4-INTERACTING PROTEIN 1, MITOCHONDRIAL"/>
    <property type="match status" value="1"/>
</dbReference>
<accession>A0A846HDE2</accession>
<evidence type="ECO:0000259" key="2">
    <source>
        <dbReference type="SMART" id="SM00829"/>
    </source>
</evidence>
<dbReference type="SUPFAM" id="SSF50129">
    <property type="entry name" value="GroES-like"/>
    <property type="match status" value="1"/>
</dbReference>
<reference evidence="3 4" key="1">
    <citation type="journal article" date="2015" name="Genome Announc.">
        <title>Draft Genome Sequence of Cyanobacterium Hassallia byssoidea Strain VB512170, Isolated from Monuments in India.</title>
        <authorList>
            <person name="Singh D."/>
            <person name="Chandrababunaidu M.M."/>
            <person name="Panda A."/>
            <person name="Sen D."/>
            <person name="Bhattacharyya S."/>
            <person name="Adhikary S.P."/>
            <person name="Tripathy S."/>
        </authorList>
    </citation>
    <scope>NUCLEOTIDE SEQUENCE [LARGE SCALE GENOMIC DNA]</scope>
    <source>
        <strain evidence="3 4">VB512170</strain>
    </source>
</reference>
<dbReference type="GO" id="GO:0008270">
    <property type="term" value="F:zinc ion binding"/>
    <property type="evidence" value="ECO:0007669"/>
    <property type="project" value="InterPro"/>
</dbReference>
<dbReference type="InterPro" id="IPR050700">
    <property type="entry name" value="YIM1/Zinc_Alcohol_DH_Fams"/>
</dbReference>
<dbReference type="Pfam" id="PF13602">
    <property type="entry name" value="ADH_zinc_N_2"/>
    <property type="match status" value="1"/>
</dbReference>
<dbReference type="SUPFAM" id="SSF51735">
    <property type="entry name" value="NAD(P)-binding Rossmann-fold domains"/>
    <property type="match status" value="1"/>
</dbReference>
<dbReference type="InterPro" id="IPR036291">
    <property type="entry name" value="NAD(P)-bd_dom_sf"/>
</dbReference>
<dbReference type="PANTHER" id="PTHR11695">
    <property type="entry name" value="ALCOHOL DEHYDROGENASE RELATED"/>
    <property type="match status" value="1"/>
</dbReference>